<reference evidence="6 7" key="1">
    <citation type="submission" date="2018-08" db="EMBL/GenBank/DDBJ databases">
        <title>Pallidiluteibacterium maritimus gen. nov., sp. nov., isolated from coastal sediment.</title>
        <authorList>
            <person name="Zhou L.Y."/>
        </authorList>
    </citation>
    <scope>NUCLEOTIDE SEQUENCE [LARGE SCALE GENOMIC DNA]</scope>
    <source>
        <strain evidence="6 7">XSD2</strain>
    </source>
</reference>
<keyword evidence="2" id="KW-0238">DNA-binding</keyword>
<keyword evidence="7" id="KW-1185">Reference proteome</keyword>
<evidence type="ECO:0000256" key="4">
    <source>
        <dbReference type="SAM" id="MobiDB-lite"/>
    </source>
</evidence>
<dbReference type="Proteomes" id="UP000265926">
    <property type="component" value="Unassembled WGS sequence"/>
</dbReference>
<dbReference type="InterPro" id="IPR018060">
    <property type="entry name" value="HTH_AraC"/>
</dbReference>
<feature type="region of interest" description="Disordered" evidence="4">
    <location>
        <begin position="282"/>
        <end position="301"/>
    </location>
</feature>
<dbReference type="InterPro" id="IPR009057">
    <property type="entry name" value="Homeodomain-like_sf"/>
</dbReference>
<keyword evidence="1" id="KW-0805">Transcription regulation</keyword>
<dbReference type="InterPro" id="IPR014710">
    <property type="entry name" value="RmlC-like_jellyroll"/>
</dbReference>
<proteinExistence type="predicted"/>
<organism evidence="6 7">
    <name type="scientific">Maribellus luteus</name>
    <dbReference type="NCBI Taxonomy" id="2305463"/>
    <lineage>
        <taxon>Bacteria</taxon>
        <taxon>Pseudomonadati</taxon>
        <taxon>Bacteroidota</taxon>
        <taxon>Bacteroidia</taxon>
        <taxon>Marinilabiliales</taxon>
        <taxon>Prolixibacteraceae</taxon>
        <taxon>Maribellus</taxon>
    </lineage>
</organism>
<dbReference type="Gene3D" id="2.60.120.10">
    <property type="entry name" value="Jelly Rolls"/>
    <property type="match status" value="1"/>
</dbReference>
<dbReference type="InterPro" id="IPR018062">
    <property type="entry name" value="HTH_AraC-typ_CS"/>
</dbReference>
<dbReference type="Pfam" id="PF07883">
    <property type="entry name" value="Cupin_2"/>
    <property type="match status" value="1"/>
</dbReference>
<gene>
    <name evidence="6" type="ORF">D1614_02530</name>
</gene>
<dbReference type="PANTHER" id="PTHR43280">
    <property type="entry name" value="ARAC-FAMILY TRANSCRIPTIONAL REGULATOR"/>
    <property type="match status" value="1"/>
</dbReference>
<dbReference type="EMBL" id="QWGR01000001">
    <property type="protein sequence ID" value="RIJ50817.1"/>
    <property type="molecule type" value="Genomic_DNA"/>
</dbReference>
<evidence type="ECO:0000256" key="3">
    <source>
        <dbReference type="ARBA" id="ARBA00023163"/>
    </source>
</evidence>
<dbReference type="SUPFAM" id="SSF46689">
    <property type="entry name" value="Homeodomain-like"/>
    <property type="match status" value="2"/>
</dbReference>
<dbReference type="PROSITE" id="PS01124">
    <property type="entry name" value="HTH_ARAC_FAMILY_2"/>
    <property type="match status" value="1"/>
</dbReference>
<dbReference type="RefSeq" id="WP_119436285.1">
    <property type="nucleotide sequence ID" value="NZ_QWGR01000001.1"/>
</dbReference>
<feature type="domain" description="HTH araC/xylS-type" evidence="5">
    <location>
        <begin position="187"/>
        <end position="285"/>
    </location>
</feature>
<dbReference type="PANTHER" id="PTHR43280:SF27">
    <property type="entry name" value="TRANSCRIPTIONAL REGULATOR MTLR"/>
    <property type="match status" value="1"/>
</dbReference>
<evidence type="ECO:0000259" key="5">
    <source>
        <dbReference type="PROSITE" id="PS01124"/>
    </source>
</evidence>
<dbReference type="SMART" id="SM00342">
    <property type="entry name" value="HTH_ARAC"/>
    <property type="match status" value="1"/>
</dbReference>
<dbReference type="InterPro" id="IPR013096">
    <property type="entry name" value="Cupin_2"/>
</dbReference>
<sequence>MDLLFQHLAPSTDSSFKIHHEKLSHFIVPCHYHPEIEIMYILKGTGTRFVGDNIEQFDEGDFVMVGSNIPHVWKNDYKYYQKNIDLHAECLVLFIPPEILGEPLLSLPEMAKIKRLFEKSNRGIKFSGKRNVELKQIMNVIFESNGTNRLINVLQLLHKMSTFKNAVYLSSMGYRANLSPRDFGRLTHCIEYLMANFHKKIELTQVADIANMTPNSFCRYFKKRTTKTFSEFVIELRVGKACQLLNESDNKVIEIAFESGFNNLSNFNEHFKKMTGMSPKEYRNINRNSNHLKSKTLESSL</sequence>
<dbReference type="GO" id="GO:0043565">
    <property type="term" value="F:sequence-specific DNA binding"/>
    <property type="evidence" value="ECO:0007669"/>
    <property type="project" value="InterPro"/>
</dbReference>
<dbReference type="PROSITE" id="PS00041">
    <property type="entry name" value="HTH_ARAC_FAMILY_1"/>
    <property type="match status" value="1"/>
</dbReference>
<dbReference type="Gene3D" id="1.10.10.60">
    <property type="entry name" value="Homeodomain-like"/>
    <property type="match status" value="2"/>
</dbReference>
<dbReference type="PRINTS" id="PR00032">
    <property type="entry name" value="HTHARAC"/>
</dbReference>
<protein>
    <submittedName>
        <fullName evidence="6">AraC family transcriptional regulator</fullName>
    </submittedName>
</protein>
<accession>A0A399T9C9</accession>
<dbReference type="CDD" id="cd06976">
    <property type="entry name" value="cupin_MtlR-like_N"/>
    <property type="match status" value="1"/>
</dbReference>
<name>A0A399T9C9_9BACT</name>
<evidence type="ECO:0000313" key="6">
    <source>
        <dbReference type="EMBL" id="RIJ50817.1"/>
    </source>
</evidence>
<dbReference type="AlphaFoldDB" id="A0A399T9C9"/>
<dbReference type="Pfam" id="PF12833">
    <property type="entry name" value="HTH_18"/>
    <property type="match status" value="1"/>
</dbReference>
<dbReference type="SUPFAM" id="SSF51182">
    <property type="entry name" value="RmlC-like cupins"/>
    <property type="match status" value="1"/>
</dbReference>
<feature type="compositionally biased region" description="Polar residues" evidence="4">
    <location>
        <begin position="285"/>
        <end position="301"/>
    </location>
</feature>
<dbReference type="InterPro" id="IPR011051">
    <property type="entry name" value="RmlC_Cupin_sf"/>
</dbReference>
<evidence type="ECO:0000256" key="2">
    <source>
        <dbReference type="ARBA" id="ARBA00023125"/>
    </source>
</evidence>
<evidence type="ECO:0000313" key="7">
    <source>
        <dbReference type="Proteomes" id="UP000265926"/>
    </source>
</evidence>
<dbReference type="GO" id="GO:0003700">
    <property type="term" value="F:DNA-binding transcription factor activity"/>
    <property type="evidence" value="ECO:0007669"/>
    <property type="project" value="InterPro"/>
</dbReference>
<dbReference type="OrthoDB" id="2569619at2"/>
<dbReference type="InterPro" id="IPR020449">
    <property type="entry name" value="Tscrpt_reg_AraC-type_HTH"/>
</dbReference>
<comment type="caution">
    <text evidence="6">The sequence shown here is derived from an EMBL/GenBank/DDBJ whole genome shotgun (WGS) entry which is preliminary data.</text>
</comment>
<keyword evidence="3" id="KW-0804">Transcription</keyword>
<evidence type="ECO:0000256" key="1">
    <source>
        <dbReference type="ARBA" id="ARBA00023015"/>
    </source>
</evidence>